<proteinExistence type="predicted"/>
<dbReference type="EMBL" id="JANPWB010000015">
    <property type="protein sequence ID" value="KAJ1092957.1"/>
    <property type="molecule type" value="Genomic_DNA"/>
</dbReference>
<dbReference type="InterPro" id="IPR036691">
    <property type="entry name" value="Endo/exonu/phosph_ase_sf"/>
</dbReference>
<dbReference type="AlphaFoldDB" id="A0AAV7LRC5"/>
<organism evidence="1 2">
    <name type="scientific">Pleurodeles waltl</name>
    <name type="common">Iberian ribbed newt</name>
    <dbReference type="NCBI Taxonomy" id="8319"/>
    <lineage>
        <taxon>Eukaryota</taxon>
        <taxon>Metazoa</taxon>
        <taxon>Chordata</taxon>
        <taxon>Craniata</taxon>
        <taxon>Vertebrata</taxon>
        <taxon>Euteleostomi</taxon>
        <taxon>Amphibia</taxon>
        <taxon>Batrachia</taxon>
        <taxon>Caudata</taxon>
        <taxon>Salamandroidea</taxon>
        <taxon>Salamandridae</taxon>
        <taxon>Pleurodelinae</taxon>
        <taxon>Pleurodeles</taxon>
    </lineage>
</organism>
<comment type="caution">
    <text evidence="1">The sequence shown here is derived from an EMBL/GenBank/DDBJ whole genome shotgun (WGS) entry which is preliminary data.</text>
</comment>
<gene>
    <name evidence="1" type="ORF">NDU88_006067</name>
</gene>
<sequence>MWGSCIPSLQKLKRGQIYSTSYSGYARRALIFIAPGDPFQHKGHVLDPDARYAVLFGNPEGWEICLINVYAPNVDSGTYFGEVVRAASPYLTAEIILAGDSNCVLDGTLDQDPAAAYETPQLVDTMRELQLQDLWRHRNPTLRKYSCYTPVANTYSRLDYCLVSETLSPLIQAIAYLACYISDNSPLLVKFKKGYTRPAVLTWHLLLEALSDAPFEGAVWDGLMQYFDANCERPRPGDVIGRQ</sequence>
<reference evidence="1" key="1">
    <citation type="journal article" date="2022" name="bioRxiv">
        <title>Sequencing and chromosome-scale assembly of the giantPleurodeles waltlgenome.</title>
        <authorList>
            <person name="Brown T."/>
            <person name="Elewa A."/>
            <person name="Iarovenko S."/>
            <person name="Subramanian E."/>
            <person name="Araus A.J."/>
            <person name="Petzold A."/>
            <person name="Susuki M."/>
            <person name="Suzuki K.-i.T."/>
            <person name="Hayashi T."/>
            <person name="Toyoda A."/>
            <person name="Oliveira C."/>
            <person name="Osipova E."/>
            <person name="Leigh N.D."/>
            <person name="Simon A."/>
            <person name="Yun M.H."/>
        </authorList>
    </citation>
    <scope>NUCLEOTIDE SEQUENCE</scope>
    <source>
        <strain evidence="1">20211129_DDA</strain>
        <tissue evidence="1">Liver</tissue>
    </source>
</reference>
<name>A0AAV7LRC5_PLEWA</name>
<protein>
    <submittedName>
        <fullName evidence="1">Uncharacterized protein</fullName>
    </submittedName>
</protein>
<dbReference type="SUPFAM" id="SSF56219">
    <property type="entry name" value="DNase I-like"/>
    <property type="match status" value="1"/>
</dbReference>
<keyword evidence="2" id="KW-1185">Reference proteome</keyword>
<evidence type="ECO:0000313" key="2">
    <source>
        <dbReference type="Proteomes" id="UP001066276"/>
    </source>
</evidence>
<accession>A0AAV7LRC5</accession>
<dbReference type="Proteomes" id="UP001066276">
    <property type="component" value="Chromosome 11"/>
</dbReference>
<evidence type="ECO:0000313" key="1">
    <source>
        <dbReference type="EMBL" id="KAJ1092957.1"/>
    </source>
</evidence>
<dbReference type="Gene3D" id="3.60.10.10">
    <property type="entry name" value="Endonuclease/exonuclease/phosphatase"/>
    <property type="match status" value="1"/>
</dbReference>